<dbReference type="PANTHER" id="PTHR14742">
    <property type="entry name" value="RIBONUCLEASE P SUBUNIT P21"/>
    <property type="match status" value="1"/>
</dbReference>
<evidence type="ECO:0000256" key="4">
    <source>
        <dbReference type="ARBA" id="ARBA00038402"/>
    </source>
</evidence>
<keyword evidence="2" id="KW-0479">Metal-binding</keyword>
<evidence type="ECO:0000256" key="1">
    <source>
        <dbReference type="ARBA" id="ARBA00022694"/>
    </source>
</evidence>
<keyword evidence="6" id="KW-1185">Reference proteome</keyword>
<evidence type="ECO:0000313" key="5">
    <source>
        <dbReference type="EMBL" id="KAJ3217297.1"/>
    </source>
</evidence>
<protein>
    <submittedName>
        <fullName evidence="5">WD repeat-containing protein wrap73</fullName>
    </submittedName>
</protein>
<sequence length="325" mass="38107">MPNCLWVWDLLHLRQISLIFQNQNSVIKLLKWNPLKTDCFAFLCVEKDNVLEKTSATPNDDDFYSSNNSSFIYIWEGEEKGVKSIEISSAGFNVNQFEWNSDGESVLLMDKEKFCLEHKHDFIKEMESQLQFLFQAAYSTLKENPELSRHYIKLFNNLAIANDIKIAKSEKRKTCGYCNSIFIPGINCFVRIRRRLENRKNKDVVEKLIEIENDSVQQQQLQYVSERLKKCHQPLKKHTKRFLVNKVFFTCKICYTSTVISGSTLNHLKELDSRIKLDIFEKNEISDSYNDINTETKLEFGKNKQKDIQLEDNNGFSISDFMKTL</sequence>
<proteinExistence type="inferred from homology"/>
<evidence type="ECO:0000256" key="2">
    <source>
        <dbReference type="ARBA" id="ARBA00022723"/>
    </source>
</evidence>
<keyword evidence="1" id="KW-0819">tRNA processing</keyword>
<evidence type="ECO:0000313" key="6">
    <source>
        <dbReference type="Proteomes" id="UP001211065"/>
    </source>
</evidence>
<name>A0AAD5TZ49_9FUNG</name>
<evidence type="ECO:0000256" key="3">
    <source>
        <dbReference type="ARBA" id="ARBA00022833"/>
    </source>
</evidence>
<dbReference type="GO" id="GO:0046872">
    <property type="term" value="F:metal ion binding"/>
    <property type="evidence" value="ECO:0007669"/>
    <property type="project" value="UniProtKB-KW"/>
</dbReference>
<dbReference type="InterPro" id="IPR007175">
    <property type="entry name" value="Rpr2/Snm1/Rpp21"/>
</dbReference>
<dbReference type="Pfam" id="PF04032">
    <property type="entry name" value="Rpr2"/>
    <property type="match status" value="1"/>
</dbReference>
<dbReference type="SUPFAM" id="SSF50978">
    <property type="entry name" value="WD40 repeat-like"/>
    <property type="match status" value="1"/>
</dbReference>
<dbReference type="Proteomes" id="UP001211065">
    <property type="component" value="Unassembled WGS sequence"/>
</dbReference>
<comment type="similarity">
    <text evidence="4">Belongs to the eukaryotic/archaeal RNase P protein component 4 family.</text>
</comment>
<comment type="caution">
    <text evidence="5">The sequence shown here is derived from an EMBL/GenBank/DDBJ whole genome shotgun (WGS) entry which is preliminary data.</text>
</comment>
<dbReference type="PANTHER" id="PTHR14742:SF0">
    <property type="entry name" value="RIBONUCLEASE P PROTEIN SUBUNIT P21"/>
    <property type="match status" value="1"/>
</dbReference>
<organism evidence="5 6">
    <name type="scientific">Clydaea vesicula</name>
    <dbReference type="NCBI Taxonomy" id="447962"/>
    <lineage>
        <taxon>Eukaryota</taxon>
        <taxon>Fungi</taxon>
        <taxon>Fungi incertae sedis</taxon>
        <taxon>Chytridiomycota</taxon>
        <taxon>Chytridiomycota incertae sedis</taxon>
        <taxon>Chytridiomycetes</taxon>
        <taxon>Lobulomycetales</taxon>
        <taxon>Lobulomycetaceae</taxon>
        <taxon>Clydaea</taxon>
    </lineage>
</organism>
<dbReference type="AlphaFoldDB" id="A0AAD5TZ49"/>
<accession>A0AAD5TZ49</accession>
<dbReference type="GO" id="GO:0005655">
    <property type="term" value="C:nucleolar ribonuclease P complex"/>
    <property type="evidence" value="ECO:0007669"/>
    <property type="project" value="TreeGrafter"/>
</dbReference>
<dbReference type="GO" id="GO:0008033">
    <property type="term" value="P:tRNA processing"/>
    <property type="evidence" value="ECO:0007669"/>
    <property type="project" value="UniProtKB-KW"/>
</dbReference>
<reference evidence="5" key="1">
    <citation type="submission" date="2020-05" db="EMBL/GenBank/DDBJ databases">
        <title>Phylogenomic resolution of chytrid fungi.</title>
        <authorList>
            <person name="Stajich J.E."/>
            <person name="Amses K."/>
            <person name="Simmons R."/>
            <person name="Seto K."/>
            <person name="Myers J."/>
            <person name="Bonds A."/>
            <person name="Quandt C.A."/>
            <person name="Barry K."/>
            <person name="Liu P."/>
            <person name="Grigoriev I."/>
            <person name="Longcore J.E."/>
            <person name="James T.Y."/>
        </authorList>
    </citation>
    <scope>NUCLEOTIDE SEQUENCE</scope>
    <source>
        <strain evidence="5">JEL0476</strain>
    </source>
</reference>
<dbReference type="EMBL" id="JADGJW010000434">
    <property type="protein sequence ID" value="KAJ3217297.1"/>
    <property type="molecule type" value="Genomic_DNA"/>
</dbReference>
<dbReference type="Gene3D" id="6.20.50.20">
    <property type="match status" value="1"/>
</dbReference>
<keyword evidence="3" id="KW-0862">Zinc</keyword>
<gene>
    <name evidence="5" type="primary">WRAP73_1</name>
    <name evidence="5" type="ORF">HK099_005527</name>
</gene>
<dbReference type="InterPro" id="IPR036322">
    <property type="entry name" value="WD40_repeat_dom_sf"/>
</dbReference>